<sequence>MRNILLLMLVTFLFNCNETIETKKEYKNQIGDTSFNPNLDNPKFKFCDSTKVLHNRSRISYTGGERALESELLKRFKFKPEYKSFNGYFIIRFAVNCKNETGRFRMQILDSNFSLTECPKELEEHILAITKELKHWNHAVLEGKDYDCYRFISIKLINGKVQKS</sequence>
<dbReference type="Proteomes" id="UP000284892">
    <property type="component" value="Unassembled WGS sequence"/>
</dbReference>
<keyword evidence="2" id="KW-1185">Reference proteome</keyword>
<name>A0A420DG20_9FLAO</name>
<dbReference type="OrthoDB" id="883593at2"/>
<dbReference type="RefSeq" id="WP_147376131.1">
    <property type="nucleotide sequence ID" value="NZ_RAQJ01000005.1"/>
</dbReference>
<organism evidence="1 2">
    <name type="scientific">Ichthyenterobacterium magnum</name>
    <dbReference type="NCBI Taxonomy" id="1230530"/>
    <lineage>
        <taxon>Bacteria</taxon>
        <taxon>Pseudomonadati</taxon>
        <taxon>Bacteroidota</taxon>
        <taxon>Flavobacteriia</taxon>
        <taxon>Flavobacteriales</taxon>
        <taxon>Flavobacteriaceae</taxon>
        <taxon>Ichthyenterobacterium</taxon>
    </lineage>
</organism>
<dbReference type="AlphaFoldDB" id="A0A420DG20"/>
<reference evidence="1 2" key="1">
    <citation type="submission" date="2018-09" db="EMBL/GenBank/DDBJ databases">
        <title>Genomic Encyclopedia of Archaeal and Bacterial Type Strains, Phase II (KMG-II): from individual species to whole genera.</title>
        <authorList>
            <person name="Goeker M."/>
        </authorList>
    </citation>
    <scope>NUCLEOTIDE SEQUENCE [LARGE SCALE GENOMIC DNA]</scope>
    <source>
        <strain evidence="1 2">DSM 26283</strain>
    </source>
</reference>
<protein>
    <submittedName>
        <fullName evidence="1">Uncharacterized protein</fullName>
    </submittedName>
</protein>
<evidence type="ECO:0000313" key="1">
    <source>
        <dbReference type="EMBL" id="RKE92009.1"/>
    </source>
</evidence>
<evidence type="ECO:0000313" key="2">
    <source>
        <dbReference type="Proteomes" id="UP000284892"/>
    </source>
</evidence>
<accession>A0A420DG20</accession>
<gene>
    <name evidence="1" type="ORF">BXY80_2441</name>
</gene>
<comment type="caution">
    <text evidence="1">The sequence shown here is derived from an EMBL/GenBank/DDBJ whole genome shotgun (WGS) entry which is preliminary data.</text>
</comment>
<dbReference type="EMBL" id="RAQJ01000005">
    <property type="protein sequence ID" value="RKE92009.1"/>
    <property type="molecule type" value="Genomic_DNA"/>
</dbReference>
<proteinExistence type="predicted"/>